<dbReference type="InterPro" id="IPR037004">
    <property type="entry name" value="Exonuc_VII_ssu_sf"/>
</dbReference>
<name>A0A5C6EK12_9BACT</name>
<comment type="subunit">
    <text evidence="6">Heterooligomer composed of large and small subunits.</text>
</comment>
<evidence type="ECO:0000256" key="4">
    <source>
        <dbReference type="ARBA" id="ARBA00022801"/>
    </source>
</evidence>
<protein>
    <recommendedName>
        <fullName evidence="6">Exodeoxyribonuclease 7 small subunit</fullName>
        <ecNumber evidence="6">3.1.11.6</ecNumber>
    </recommendedName>
    <alternativeName>
        <fullName evidence="6">Exodeoxyribonuclease VII small subunit</fullName>
        <shortName evidence="6">Exonuclease VII small subunit</shortName>
    </alternativeName>
</protein>
<evidence type="ECO:0000313" key="9">
    <source>
        <dbReference type="Proteomes" id="UP000318288"/>
    </source>
</evidence>
<dbReference type="OrthoDB" id="284990at2"/>
<dbReference type="Gene3D" id="1.10.287.1040">
    <property type="entry name" value="Exonuclease VII, small subunit"/>
    <property type="match status" value="1"/>
</dbReference>
<dbReference type="GO" id="GO:0006308">
    <property type="term" value="P:DNA catabolic process"/>
    <property type="evidence" value="ECO:0007669"/>
    <property type="project" value="UniProtKB-UniRule"/>
</dbReference>
<dbReference type="GO" id="GO:0008855">
    <property type="term" value="F:exodeoxyribonuclease VII activity"/>
    <property type="evidence" value="ECO:0007669"/>
    <property type="project" value="UniProtKB-UniRule"/>
</dbReference>
<evidence type="ECO:0000256" key="7">
    <source>
        <dbReference type="SAM" id="MobiDB-lite"/>
    </source>
</evidence>
<proteinExistence type="inferred from homology"/>
<dbReference type="NCBIfam" id="TIGR01280">
    <property type="entry name" value="xseB"/>
    <property type="match status" value="1"/>
</dbReference>
<organism evidence="8 9">
    <name type="scientific">Rubripirellula tenax</name>
    <dbReference type="NCBI Taxonomy" id="2528015"/>
    <lineage>
        <taxon>Bacteria</taxon>
        <taxon>Pseudomonadati</taxon>
        <taxon>Planctomycetota</taxon>
        <taxon>Planctomycetia</taxon>
        <taxon>Pirellulales</taxon>
        <taxon>Pirellulaceae</taxon>
        <taxon>Rubripirellula</taxon>
    </lineage>
</organism>
<evidence type="ECO:0000256" key="5">
    <source>
        <dbReference type="ARBA" id="ARBA00022839"/>
    </source>
</evidence>
<comment type="caution">
    <text evidence="8">The sequence shown here is derived from an EMBL/GenBank/DDBJ whole genome shotgun (WGS) entry which is preliminary data.</text>
</comment>
<evidence type="ECO:0000256" key="2">
    <source>
        <dbReference type="ARBA" id="ARBA00022490"/>
    </source>
</evidence>
<dbReference type="AlphaFoldDB" id="A0A5C6EK12"/>
<keyword evidence="9" id="KW-1185">Reference proteome</keyword>
<dbReference type="EMBL" id="SJPW01000007">
    <property type="protein sequence ID" value="TWU47619.1"/>
    <property type="molecule type" value="Genomic_DNA"/>
</dbReference>
<sequence length="149" mass="15658">MAKKKVKSSVNAATDEGVEQDSSIDFESALADVEAIVGSLESGELSLTESLGHYETGVRRLKQCHQLLAAAEQRVSVLSGFDADGNPITESLGEMEVRGGSGRASKAGTAKTATRRKSANSSKANDEGTDGPLNRSDDEQSVDDRPGLF</sequence>
<comment type="similarity">
    <text evidence="1 6">Belongs to the XseB family.</text>
</comment>
<dbReference type="EC" id="3.1.11.6" evidence="6"/>
<evidence type="ECO:0000256" key="1">
    <source>
        <dbReference type="ARBA" id="ARBA00009998"/>
    </source>
</evidence>
<accession>A0A5C6EK12</accession>
<feature type="compositionally biased region" description="Basic and acidic residues" evidence="7">
    <location>
        <begin position="135"/>
        <end position="149"/>
    </location>
</feature>
<dbReference type="PANTHER" id="PTHR34137">
    <property type="entry name" value="EXODEOXYRIBONUCLEASE 7 SMALL SUBUNIT"/>
    <property type="match status" value="1"/>
</dbReference>
<keyword evidence="2 6" id="KW-0963">Cytoplasm</keyword>
<keyword evidence="3 6" id="KW-0540">Nuclease</keyword>
<dbReference type="GO" id="GO:0005829">
    <property type="term" value="C:cytosol"/>
    <property type="evidence" value="ECO:0007669"/>
    <property type="project" value="TreeGrafter"/>
</dbReference>
<evidence type="ECO:0000256" key="6">
    <source>
        <dbReference type="HAMAP-Rule" id="MF_00337"/>
    </source>
</evidence>
<feature type="region of interest" description="Disordered" evidence="7">
    <location>
        <begin position="82"/>
        <end position="149"/>
    </location>
</feature>
<keyword evidence="4 6" id="KW-0378">Hydrolase</keyword>
<dbReference type="Pfam" id="PF02609">
    <property type="entry name" value="Exonuc_VII_S"/>
    <property type="match status" value="1"/>
</dbReference>
<feature type="region of interest" description="Disordered" evidence="7">
    <location>
        <begin position="1"/>
        <end position="21"/>
    </location>
</feature>
<dbReference type="PANTHER" id="PTHR34137:SF1">
    <property type="entry name" value="EXODEOXYRIBONUCLEASE 7 SMALL SUBUNIT"/>
    <property type="match status" value="1"/>
</dbReference>
<dbReference type="RefSeq" id="WP_146461562.1">
    <property type="nucleotide sequence ID" value="NZ_SJPW01000007.1"/>
</dbReference>
<comment type="catalytic activity">
    <reaction evidence="6">
        <text>Exonucleolytic cleavage in either 5'- to 3'- or 3'- to 5'-direction to yield nucleoside 5'-phosphates.</text>
        <dbReference type="EC" id="3.1.11.6"/>
    </reaction>
</comment>
<dbReference type="InterPro" id="IPR003761">
    <property type="entry name" value="Exonuc_VII_S"/>
</dbReference>
<dbReference type="HAMAP" id="MF_00337">
    <property type="entry name" value="Exonuc_7_S"/>
    <property type="match status" value="1"/>
</dbReference>
<evidence type="ECO:0000313" key="8">
    <source>
        <dbReference type="EMBL" id="TWU47619.1"/>
    </source>
</evidence>
<dbReference type="GO" id="GO:0009318">
    <property type="term" value="C:exodeoxyribonuclease VII complex"/>
    <property type="evidence" value="ECO:0007669"/>
    <property type="project" value="UniProtKB-UniRule"/>
</dbReference>
<reference evidence="8 9" key="1">
    <citation type="submission" date="2019-02" db="EMBL/GenBank/DDBJ databases">
        <title>Deep-cultivation of Planctomycetes and their phenomic and genomic characterization uncovers novel biology.</title>
        <authorList>
            <person name="Wiegand S."/>
            <person name="Jogler M."/>
            <person name="Boedeker C."/>
            <person name="Pinto D."/>
            <person name="Vollmers J."/>
            <person name="Rivas-Marin E."/>
            <person name="Kohn T."/>
            <person name="Peeters S.H."/>
            <person name="Heuer A."/>
            <person name="Rast P."/>
            <person name="Oberbeckmann S."/>
            <person name="Bunk B."/>
            <person name="Jeske O."/>
            <person name="Meyerdierks A."/>
            <person name="Storesund J.E."/>
            <person name="Kallscheuer N."/>
            <person name="Luecker S."/>
            <person name="Lage O.M."/>
            <person name="Pohl T."/>
            <person name="Merkel B.J."/>
            <person name="Hornburger P."/>
            <person name="Mueller R.-W."/>
            <person name="Bruemmer F."/>
            <person name="Labrenz M."/>
            <person name="Spormann A.M."/>
            <person name="Op Den Camp H."/>
            <person name="Overmann J."/>
            <person name="Amann R."/>
            <person name="Jetten M.S.M."/>
            <person name="Mascher T."/>
            <person name="Medema M.H."/>
            <person name="Devos D.P."/>
            <person name="Kaster A.-K."/>
            <person name="Ovreas L."/>
            <person name="Rohde M."/>
            <person name="Galperin M.Y."/>
            <person name="Jogler C."/>
        </authorList>
    </citation>
    <scope>NUCLEOTIDE SEQUENCE [LARGE SCALE GENOMIC DNA]</scope>
    <source>
        <strain evidence="8 9">Poly51</strain>
    </source>
</reference>
<gene>
    <name evidence="6 8" type="primary">xseB</name>
    <name evidence="8" type="ORF">Poly51_54200</name>
</gene>
<dbReference type="Proteomes" id="UP000318288">
    <property type="component" value="Unassembled WGS sequence"/>
</dbReference>
<comment type="function">
    <text evidence="6">Bidirectionally degrades single-stranded DNA into large acid-insoluble oligonucleotides, which are then degraded further into small acid-soluble oligonucleotides.</text>
</comment>
<dbReference type="SUPFAM" id="SSF116842">
    <property type="entry name" value="XseB-like"/>
    <property type="match status" value="1"/>
</dbReference>
<keyword evidence="5 6" id="KW-0269">Exonuclease</keyword>
<evidence type="ECO:0000256" key="3">
    <source>
        <dbReference type="ARBA" id="ARBA00022722"/>
    </source>
</evidence>
<comment type="subcellular location">
    <subcellularLocation>
        <location evidence="6">Cytoplasm</location>
    </subcellularLocation>
</comment>